<dbReference type="InterPro" id="IPR017862">
    <property type="entry name" value="SKI-int_prot_SKIP"/>
</dbReference>
<gene>
    <name evidence="6" type="ORF">APTSU1_001291500</name>
</gene>
<evidence type="ECO:0000313" key="6">
    <source>
        <dbReference type="EMBL" id="GAB1297679.1"/>
    </source>
</evidence>
<evidence type="ECO:0000256" key="1">
    <source>
        <dbReference type="ARBA" id="ARBA00010197"/>
    </source>
</evidence>
<keyword evidence="2" id="KW-0539">Nucleus</keyword>
<name>A0ABQ0FEK1_APOSI</name>
<feature type="compositionally biased region" description="Basic and acidic residues" evidence="4">
    <location>
        <begin position="436"/>
        <end position="447"/>
    </location>
</feature>
<comment type="subcellular location">
    <subcellularLocation>
        <location evidence="2">Nucleus</location>
    </subcellularLocation>
</comment>
<protein>
    <recommendedName>
        <fullName evidence="2">SNW domain-containing protein 1</fullName>
    </recommendedName>
</protein>
<keyword evidence="2" id="KW-0508">mRNA splicing</keyword>
<proteinExistence type="inferred from homology"/>
<feature type="region of interest" description="Disordered" evidence="4">
    <location>
        <begin position="537"/>
        <end position="599"/>
    </location>
</feature>
<keyword evidence="2" id="KW-0747">Spliceosome</keyword>
<dbReference type="EMBL" id="BAAFST010000012">
    <property type="protein sequence ID" value="GAB1297679.1"/>
    <property type="molecule type" value="Genomic_DNA"/>
</dbReference>
<keyword evidence="2" id="KW-0507">mRNA processing</keyword>
<dbReference type="InterPro" id="IPR004015">
    <property type="entry name" value="SKI-int_prot_SKIP_SNW-dom"/>
</dbReference>
<sequence>MLASIYLIANLLGPASTEVHLKRLAWWESDTAGFSDFPCTPDLCWSQDLSSGSCDLLLKKAEDVTQQSFLPEPTQPSQDQLEAEERARSQRSRQTSLYSSQREPPPYGYREGWIPRLPEDFGDGGAFPEIHVAQYPLDMGRQKKTSNALAMQLDQEGKIKYDAIARQGQSKDKVIYSKYTDLVPKDVINWDDPELQRPDEETSKANMERTKNALEEIFSRKVVEAKTVCTVEKQPPSQYVRYTPSQQGGAFNSGAKERIIRIVERQIDLMEPPRFRINKKIPQRAPSPPVPVMHSPPRKLTVKEQQAWKIPPCISNWKNPKGYTVPLDKRLAADGRGHQPVRINGNFAKLADVLYIAERKAREAVEMRAQVERKMAQKEKEKHEEKLREMAQKAREKRAGIKTHVEKENGVARERDEIRHDRRKERQHRRNLARAAPDKRSEIQRNKNRDISEVIALGVPNPRTSNEVQYDQRLFNQSKGMDSGFAGGEDEIYNVYDRAWKVGKDRAQSIYRPSKNLDKDVYGDDLETKIKTNRFVPDKAFSGSDHRQRAPEGPVQFEEDPFGLDKFLEEAKLHHASKRPSHGSHTTEHEPKGKKQRKE</sequence>
<feature type="compositionally biased region" description="Polar residues" evidence="4">
    <location>
        <begin position="67"/>
        <end position="80"/>
    </location>
</feature>
<feature type="coiled-coil region" evidence="3">
    <location>
        <begin position="357"/>
        <end position="400"/>
    </location>
</feature>
<comment type="function">
    <text evidence="2">Involved in pre-mRNA splicing.</text>
</comment>
<evidence type="ECO:0000256" key="3">
    <source>
        <dbReference type="SAM" id="Coils"/>
    </source>
</evidence>
<keyword evidence="3" id="KW-0175">Coiled coil</keyword>
<organism evidence="6 7">
    <name type="scientific">Apodemus speciosus</name>
    <name type="common">Large Japanese field mouse</name>
    <dbReference type="NCBI Taxonomy" id="105296"/>
    <lineage>
        <taxon>Eukaryota</taxon>
        <taxon>Metazoa</taxon>
        <taxon>Chordata</taxon>
        <taxon>Craniata</taxon>
        <taxon>Vertebrata</taxon>
        <taxon>Euteleostomi</taxon>
        <taxon>Mammalia</taxon>
        <taxon>Eutheria</taxon>
        <taxon>Euarchontoglires</taxon>
        <taxon>Glires</taxon>
        <taxon>Rodentia</taxon>
        <taxon>Myomorpha</taxon>
        <taxon>Muroidea</taxon>
        <taxon>Muridae</taxon>
        <taxon>Murinae</taxon>
        <taxon>Apodemus</taxon>
    </lineage>
</organism>
<feature type="region of interest" description="Disordered" evidence="4">
    <location>
        <begin position="414"/>
        <end position="447"/>
    </location>
</feature>
<feature type="domain" description="SKI-interacting protein SKIP SNW" evidence="5">
    <location>
        <begin position="238"/>
        <end position="398"/>
    </location>
</feature>
<dbReference type="Proteomes" id="UP001623349">
    <property type="component" value="Unassembled WGS sequence"/>
</dbReference>
<keyword evidence="7" id="KW-1185">Reference proteome</keyword>
<dbReference type="PANTHER" id="PTHR12096">
    <property type="entry name" value="NUCLEAR PROTEIN SKIP-RELATED"/>
    <property type="match status" value="1"/>
</dbReference>
<feature type="region of interest" description="Disordered" evidence="4">
    <location>
        <begin position="67"/>
        <end position="108"/>
    </location>
</feature>
<feature type="compositionally biased region" description="Basic and acidic residues" evidence="4">
    <location>
        <begin position="585"/>
        <end position="599"/>
    </location>
</feature>
<comment type="caution">
    <text evidence="6">The sequence shown here is derived from an EMBL/GenBank/DDBJ whole genome shotgun (WGS) entry which is preliminary data.</text>
</comment>
<evidence type="ECO:0000259" key="5">
    <source>
        <dbReference type="Pfam" id="PF02731"/>
    </source>
</evidence>
<comment type="subunit">
    <text evidence="2">Identified in the spliceosome C complex.</text>
</comment>
<evidence type="ECO:0000313" key="7">
    <source>
        <dbReference type="Proteomes" id="UP001623349"/>
    </source>
</evidence>
<reference evidence="6 7" key="1">
    <citation type="submission" date="2024-08" db="EMBL/GenBank/DDBJ databases">
        <title>The draft genome of Apodemus speciosus.</title>
        <authorList>
            <person name="Nabeshima K."/>
            <person name="Suzuki S."/>
            <person name="Onuma M."/>
        </authorList>
    </citation>
    <scope>NUCLEOTIDE SEQUENCE [LARGE SCALE GENOMIC DNA]</scope>
    <source>
        <strain evidence="6">IB14-021</strain>
    </source>
</reference>
<accession>A0ABQ0FEK1</accession>
<evidence type="ECO:0000256" key="4">
    <source>
        <dbReference type="SAM" id="MobiDB-lite"/>
    </source>
</evidence>
<dbReference type="Pfam" id="PF02731">
    <property type="entry name" value="SKIP_SNW"/>
    <property type="match status" value="1"/>
</dbReference>
<evidence type="ECO:0000256" key="2">
    <source>
        <dbReference type="RuleBase" id="RU367140"/>
    </source>
</evidence>
<feature type="compositionally biased region" description="Basic residues" evidence="4">
    <location>
        <begin position="421"/>
        <end position="432"/>
    </location>
</feature>
<comment type="similarity">
    <text evidence="1 2">Belongs to the SNW family.</text>
</comment>